<keyword evidence="7" id="KW-1185">Reference proteome</keyword>
<dbReference type="InterPro" id="IPR001638">
    <property type="entry name" value="Solute-binding_3/MltF_N"/>
</dbReference>
<gene>
    <name evidence="6" type="ORF">ACFP4F_26790</name>
</gene>
<dbReference type="PANTHER" id="PTHR30024">
    <property type="entry name" value="ALIPHATIC SULFONATES-BINDING PROTEIN-RELATED"/>
    <property type="match status" value="1"/>
</dbReference>
<dbReference type="SUPFAM" id="SSF53850">
    <property type="entry name" value="Periplasmic binding protein-like II"/>
    <property type="match status" value="1"/>
</dbReference>
<proteinExistence type="inferred from homology"/>
<accession>A0ABW1MRS4</accession>
<evidence type="ECO:0000313" key="6">
    <source>
        <dbReference type="EMBL" id="MFC6066125.1"/>
    </source>
</evidence>
<comment type="caution">
    <text evidence="6">The sequence shown here is derived from an EMBL/GenBank/DDBJ whole genome shotgun (WGS) entry which is preliminary data.</text>
</comment>
<evidence type="ECO:0000313" key="7">
    <source>
        <dbReference type="Proteomes" id="UP001596139"/>
    </source>
</evidence>
<dbReference type="PANTHER" id="PTHR30024:SF47">
    <property type="entry name" value="TAURINE-BINDING PERIPLASMIC PROTEIN"/>
    <property type="match status" value="1"/>
</dbReference>
<dbReference type="SMART" id="SM00062">
    <property type="entry name" value="PBPb"/>
    <property type="match status" value="1"/>
</dbReference>
<dbReference type="InterPro" id="IPR015168">
    <property type="entry name" value="SsuA/THI5"/>
</dbReference>
<dbReference type="Proteomes" id="UP001596139">
    <property type="component" value="Unassembled WGS sequence"/>
</dbReference>
<organism evidence="6 7">
    <name type="scientific">Streptomyces ochraceiscleroticus</name>
    <dbReference type="NCBI Taxonomy" id="47761"/>
    <lineage>
        <taxon>Bacteria</taxon>
        <taxon>Bacillati</taxon>
        <taxon>Actinomycetota</taxon>
        <taxon>Actinomycetes</taxon>
        <taxon>Kitasatosporales</taxon>
        <taxon>Streptomycetaceae</taxon>
        <taxon>Streptomyces</taxon>
    </lineage>
</organism>
<evidence type="ECO:0000259" key="5">
    <source>
        <dbReference type="SMART" id="SM00062"/>
    </source>
</evidence>
<evidence type="ECO:0000256" key="4">
    <source>
        <dbReference type="SAM" id="SignalP"/>
    </source>
</evidence>
<evidence type="ECO:0000256" key="3">
    <source>
        <dbReference type="ARBA" id="ARBA00022729"/>
    </source>
</evidence>
<dbReference type="Pfam" id="PF09084">
    <property type="entry name" value="NMT1"/>
    <property type="match status" value="1"/>
</dbReference>
<evidence type="ECO:0000256" key="1">
    <source>
        <dbReference type="ARBA" id="ARBA00004418"/>
    </source>
</evidence>
<comment type="subcellular location">
    <subcellularLocation>
        <location evidence="1">Periplasm</location>
    </subcellularLocation>
</comment>
<name>A0ABW1MRS4_9ACTN</name>
<keyword evidence="3 4" id="KW-0732">Signal</keyword>
<dbReference type="Gene3D" id="3.40.190.10">
    <property type="entry name" value="Periplasmic binding protein-like II"/>
    <property type="match status" value="2"/>
</dbReference>
<feature type="signal peptide" evidence="4">
    <location>
        <begin position="1"/>
        <end position="32"/>
    </location>
</feature>
<protein>
    <submittedName>
        <fullName evidence="6">ABC transporter substrate-binding protein</fullName>
    </submittedName>
</protein>
<comment type="similarity">
    <text evidence="2">Belongs to the bacterial solute-binding protein SsuA/TauA family.</text>
</comment>
<feature type="chain" id="PRO_5045299321" evidence="4">
    <location>
        <begin position="33"/>
        <end position="344"/>
    </location>
</feature>
<reference evidence="7" key="1">
    <citation type="journal article" date="2019" name="Int. J. Syst. Evol. Microbiol.">
        <title>The Global Catalogue of Microorganisms (GCM) 10K type strain sequencing project: providing services to taxonomists for standard genome sequencing and annotation.</title>
        <authorList>
            <consortium name="The Broad Institute Genomics Platform"/>
            <consortium name="The Broad Institute Genome Sequencing Center for Infectious Disease"/>
            <person name="Wu L."/>
            <person name="Ma J."/>
        </authorList>
    </citation>
    <scope>NUCLEOTIDE SEQUENCE [LARGE SCALE GENOMIC DNA]</scope>
    <source>
        <strain evidence="7">CGMCC 1.15180</strain>
    </source>
</reference>
<dbReference type="RefSeq" id="WP_078648741.1">
    <property type="nucleotide sequence ID" value="NZ_JBHSPX010000008.1"/>
</dbReference>
<sequence length="344" mass="36580">MAHHLVRRPLRRAVAAAACLATLAAASGCSSAGGGDAVRIGVGGQPLLVYLPTTLAQQLGYYKKEGVQVRLADLQGGSKALQAMQGGSVDVVSGYYDHTIQMQAKHKDVVSFVNMLRYPSLVLAVSPKASKKIDSVDDLKGAKVGVTAPGSSTDFFLKKLLADHGMKADAASVQGIGGDSTAVAAMEQGRVDAAVMLDPAVSQLQKRAGAKRVKILTDTRTERGVKEDFGVSTYPAAVLYSDRDWLEDHPDQARKLAKAIVRALKYIDTHSAKEIAAKMPRKYAGDDPAVYEKAIAQAKDAYAKDGLIRPDGAAAVHKVLSAFTPEIAKADVDLKKTYTNEYLK</sequence>
<feature type="domain" description="Solute-binding protein family 3/N-terminal" evidence="5">
    <location>
        <begin position="37"/>
        <end position="270"/>
    </location>
</feature>
<dbReference type="PROSITE" id="PS51257">
    <property type="entry name" value="PROKAR_LIPOPROTEIN"/>
    <property type="match status" value="1"/>
</dbReference>
<dbReference type="EMBL" id="JBHSPX010000008">
    <property type="protein sequence ID" value="MFC6066125.1"/>
    <property type="molecule type" value="Genomic_DNA"/>
</dbReference>
<evidence type="ECO:0000256" key="2">
    <source>
        <dbReference type="ARBA" id="ARBA00010742"/>
    </source>
</evidence>